<proteinExistence type="predicted"/>
<dbReference type="GO" id="GO:0009298">
    <property type="term" value="P:GDP-mannose biosynthetic process"/>
    <property type="evidence" value="ECO:0007669"/>
    <property type="project" value="TreeGrafter"/>
</dbReference>
<dbReference type="InterPro" id="IPR029044">
    <property type="entry name" value="Nucleotide-diphossugar_trans"/>
</dbReference>
<dbReference type="PANTHER" id="PTHR46390:SF1">
    <property type="entry name" value="MANNOSE-1-PHOSPHATE GUANYLYLTRANSFERASE"/>
    <property type="match status" value="1"/>
</dbReference>
<dbReference type="EMBL" id="LCOA01000015">
    <property type="protein sequence ID" value="KKU69109.1"/>
    <property type="molecule type" value="Genomic_DNA"/>
</dbReference>
<dbReference type="Pfam" id="PF00483">
    <property type="entry name" value="NTP_transferase"/>
    <property type="match status" value="1"/>
</dbReference>
<dbReference type="PANTHER" id="PTHR46390">
    <property type="entry name" value="MANNOSE-1-PHOSPHATE GUANYLYLTRANSFERASE"/>
    <property type="match status" value="1"/>
</dbReference>
<name>A0A0G1SI52_9BACT</name>
<feature type="non-terminal residue" evidence="2">
    <location>
        <position position="174"/>
    </location>
</feature>
<comment type="caution">
    <text evidence="2">The sequence shown here is derived from an EMBL/GenBank/DDBJ whole genome shotgun (WGS) entry which is preliminary data.</text>
</comment>
<sequence length="174" mass="19743">MIPVIICGGFGTKLWPLSRQHKPKHFLPLIGDKSLFQLNYEALLGKFKPEEIYVSTNEDQLELAKKQAPEIPQDNYILEPEMRNTGPAIGLIAAVLYKKGHMDEPFMVIQADDLREPSEQLYKMMDVCDRLARQETKYITGGLKPNFAIMGVDYLIKGARVSNQDETGVFKVDK</sequence>
<evidence type="ECO:0000313" key="2">
    <source>
        <dbReference type="EMBL" id="KKU69109.1"/>
    </source>
</evidence>
<gene>
    <name evidence="2" type="ORF">UX92_C0015G0016</name>
</gene>
<dbReference type="AlphaFoldDB" id="A0A0G1SI52"/>
<dbReference type="InterPro" id="IPR051161">
    <property type="entry name" value="Mannose-6P_isomerase_type2"/>
</dbReference>
<dbReference type="GO" id="GO:0004475">
    <property type="term" value="F:mannose-1-phosphate guanylyltransferase (GTP) activity"/>
    <property type="evidence" value="ECO:0007669"/>
    <property type="project" value="TreeGrafter"/>
</dbReference>
<organism evidence="2 3">
    <name type="scientific">Candidatus Amesbacteria bacterium GW2011_GWA1_47_20</name>
    <dbReference type="NCBI Taxonomy" id="1618354"/>
    <lineage>
        <taxon>Bacteria</taxon>
        <taxon>Candidatus Amesiibacteriota</taxon>
    </lineage>
</organism>
<evidence type="ECO:0000313" key="3">
    <source>
        <dbReference type="Proteomes" id="UP000034565"/>
    </source>
</evidence>
<dbReference type="Proteomes" id="UP000034565">
    <property type="component" value="Unassembled WGS sequence"/>
</dbReference>
<evidence type="ECO:0000259" key="1">
    <source>
        <dbReference type="Pfam" id="PF00483"/>
    </source>
</evidence>
<dbReference type="SUPFAM" id="SSF53448">
    <property type="entry name" value="Nucleotide-diphospho-sugar transferases"/>
    <property type="match status" value="1"/>
</dbReference>
<reference evidence="2 3" key="1">
    <citation type="journal article" date="2015" name="Nature">
        <title>rRNA introns, odd ribosomes, and small enigmatic genomes across a large radiation of phyla.</title>
        <authorList>
            <person name="Brown C.T."/>
            <person name="Hug L.A."/>
            <person name="Thomas B.C."/>
            <person name="Sharon I."/>
            <person name="Castelle C.J."/>
            <person name="Singh A."/>
            <person name="Wilkins M.J."/>
            <person name="Williams K.H."/>
            <person name="Banfield J.F."/>
        </authorList>
    </citation>
    <scope>NUCLEOTIDE SEQUENCE [LARGE SCALE GENOMIC DNA]</scope>
</reference>
<keyword evidence="2" id="KW-0808">Transferase</keyword>
<feature type="domain" description="Nucleotidyl transferase" evidence="1">
    <location>
        <begin position="3"/>
        <end position="127"/>
    </location>
</feature>
<protein>
    <submittedName>
        <fullName evidence="2">Nucleotidyl transferase</fullName>
    </submittedName>
</protein>
<dbReference type="InterPro" id="IPR005835">
    <property type="entry name" value="NTP_transferase_dom"/>
</dbReference>
<accession>A0A0G1SI52</accession>
<dbReference type="Gene3D" id="3.90.550.10">
    <property type="entry name" value="Spore Coat Polysaccharide Biosynthesis Protein SpsA, Chain A"/>
    <property type="match status" value="1"/>
</dbReference>